<evidence type="ECO:0000313" key="7">
    <source>
        <dbReference type="EMBL" id="AFZ81310.1"/>
    </source>
</evidence>
<comment type="similarity">
    <text evidence="1">Belongs to the BLM10 family.</text>
</comment>
<proteinExistence type="inferred from homology"/>
<name>L0B0G8_THEEQ</name>
<dbReference type="InterPro" id="IPR021843">
    <property type="entry name" value="PSME4_C"/>
</dbReference>
<organism evidence="7 8">
    <name type="scientific">Theileria equi strain WA</name>
    <dbReference type="NCBI Taxonomy" id="1537102"/>
    <lineage>
        <taxon>Eukaryota</taxon>
        <taxon>Sar</taxon>
        <taxon>Alveolata</taxon>
        <taxon>Apicomplexa</taxon>
        <taxon>Aconoidasida</taxon>
        <taxon>Piroplasmida</taxon>
        <taxon>Theileriidae</taxon>
        <taxon>Theileria</taxon>
    </lineage>
</organism>
<evidence type="ECO:0000259" key="6">
    <source>
        <dbReference type="Pfam" id="PF16507"/>
    </source>
</evidence>
<evidence type="ECO:0008006" key="9">
    <source>
        <dbReference type="Google" id="ProtNLM"/>
    </source>
</evidence>
<dbReference type="Proteomes" id="UP000031512">
    <property type="component" value="Chromosome 3"/>
</dbReference>
<sequence>MEDIFIRLSSSVDRSLPKFVNDRFSHESRQLLELINTSWESRTWYDMLVRVERYLEYTIGDISVIADGCIETLIDIAKKLWYISTFNTLNENKALGELYVGSSELKHIGFDEKKMTLRVKSFSMKLLNSILDNFLAQLPSIWESDYDCLYDDVNKRLYFIRIEVILTEFRSYFNRDYTSSIATSLLKKTEWINSIVTLSGIMRHIWLFRDDIGKKLLEDIFGNRLEIDTGTTEVFLQFRLVALLCPNITIYNCLIDGTIFKWWDLINGDRVPTWNPLICTLLFRAVKFGWATGKPLYSTISSKIPQLFNILYLSFNIPNRVSSSKIKEKTPNLYTLLSDKRVKICKKLAKILVLLMPPKLDYMKPREHDIFDYITALVNTIYPYTHPSNNGKWTTNIARFTKNFIASYARRVCRERTFNRIRVGCGMSNNGNESVDYKLNNNNDKFIADLFYSLALQGLHSRHPQVSNAYEDAIKRLCYIQPDPLLNIIVDHMITACDSVTEPHQVIMAVRIFYHLSALIIKYMPEALLSILDVTLKGIDTSDPFKTGQILILVNVIFSQIPCMDLSNIELSYEEKCRCFQLCYSKGLSENTDNDFVKEINSLRLDALENVQGGFFSSNIPVQSEANDDLTHLKMMRKLENCTSLDDAINLLDIILAQRRHVSQHFPIWCLNWFDALLKFVSQLTKPNMTPNSLMNTLDIGTFVLLRSAVVTILSQVDAGTATEVYTLFYKWVINNTSRKDPLKHMTAIASCLSYSNPETATTCVLKPLLARLKHELEADSDLVSNQIGEDRLIWYISCISGLVRFSNVRILPYINDILYVSNIGMKHKSKSVFKSCTKLISRAIYSLIGVYFVDSKSTSEIFYNDENMNHAFILWDVPWFAKNFSKECFDDSNRLNLDKLCHIDWHIAKDDELSAVKRLFSWLISRILSLSHDILSDINVPSFVTESDCLSFDHTLSLFNRINRICILCKYILKGLKDFAVDDRSFDAYGLPLVTPIDFTPVFDLQNFVKSVILSIIEKYGAFSDSKDDLTVTNILMKLLKLINLYIVRNAHSNDENINDKGIIYALKNNCNVGITVTASRSMISSLSYYYGLNRLSFWQDVPRGGWLSIVYDRYQSRLNLRKFDHESTNERIKMLEIVLSCATCHYKQLSSLARGILKDFVLVHRDVRNIIIDYTLDKGLSLVPKSNSDSYESEALATIPEIFEISLIERILSCSNLFSKFVEFICSVVSTASNNGNLMIKYDSLFVLFLNTREEYMVDYDSNVPNNILDSLSGGISINKQGLLHWRFQLYCTAILVSFSFCISKENIGRYIDWLIEACDHTSKHVCVLNAAMVGLFPFFVGKVSSYSTKLMDEKAVHRILMAIPFVNHDSIRQSAAPSQDVSNTLISIITSSIARAGKPWPNNRISSNSNNHSTYNFIFCYGYFQFLFSNNSINNLGTVTSVLDYLSQSPQSYPENHIGFFEISCSLMRASLLLPLEEKTTLWESLYPLVRREIETVTLDRISDFMDSFRLTLDGYKLDDHDLYTPIFNLVLDNDTTSNILQMSEFSTLDDNDTTGYNLQVVKRLRLLQAILQQLNKIGIIIEILLPAILSESALFNSSQQIRNEISHLCSLVVSICCNGPSEFMIYKERIHSRISDFIKDTEPRITFAEDDCSRIKGLLSVISLLFSSSMPMIDLDHEYISLFLGFALKLSRHTNDKINRLATKAISNIAMSYYYIKDYKRALNSIESTLVKMSKVPQYKVRLCAIHAAEILQRNLCMYIRNTKIAESLLNLYISSLQDTQTRDSARDALSAIAISANDETYLYLTQRFFQLVKENEDISSVSSGVSGLAALVSTAPYHVPSWMPHTLTTLASCASPKFPISIRNIVQRTLQEFFKSHIDAWSQIHIYKFTRQQLDILHMYKGCPIYFN</sequence>
<dbReference type="KEGG" id="beq:BEWA_007190"/>
<dbReference type="InterPro" id="IPR032430">
    <property type="entry name" value="Blm10_mid"/>
</dbReference>
<dbReference type="GO" id="GO:0016504">
    <property type="term" value="F:peptidase activator activity"/>
    <property type="evidence" value="ECO:0007669"/>
    <property type="project" value="InterPro"/>
</dbReference>
<dbReference type="VEuPathDB" id="PiroplasmaDB:BEWA_007190"/>
<dbReference type="SUPFAM" id="SSF48371">
    <property type="entry name" value="ARM repeat"/>
    <property type="match status" value="1"/>
</dbReference>
<evidence type="ECO:0000313" key="8">
    <source>
        <dbReference type="Proteomes" id="UP000031512"/>
    </source>
</evidence>
<evidence type="ECO:0000256" key="2">
    <source>
        <dbReference type="ARBA" id="ARBA00022737"/>
    </source>
</evidence>
<dbReference type="STRING" id="1537102.L0B0G8"/>
<feature type="domain" description="Proteasome activator complex subunit 4 C-terminal" evidence="5">
    <location>
        <begin position="1827"/>
        <end position="1912"/>
    </location>
</feature>
<dbReference type="RefSeq" id="XP_004830976.1">
    <property type="nucleotide sequence ID" value="XM_004830919.1"/>
</dbReference>
<dbReference type="InterPro" id="IPR016024">
    <property type="entry name" value="ARM-type_fold"/>
</dbReference>
<keyword evidence="4" id="KW-0234">DNA repair</keyword>
<feature type="domain" description="Proteasome activator Blm10 middle HEAT repeats region" evidence="6">
    <location>
        <begin position="376"/>
        <end position="976"/>
    </location>
</feature>
<dbReference type="GeneID" id="15805520"/>
<gene>
    <name evidence="7" type="ORF">BEWA_007190</name>
</gene>
<evidence type="ECO:0000256" key="3">
    <source>
        <dbReference type="ARBA" id="ARBA00022763"/>
    </source>
</evidence>
<evidence type="ECO:0000256" key="1">
    <source>
        <dbReference type="ARBA" id="ARBA00005739"/>
    </source>
</evidence>
<dbReference type="GO" id="GO:0005634">
    <property type="term" value="C:nucleus"/>
    <property type="evidence" value="ECO:0007669"/>
    <property type="project" value="TreeGrafter"/>
</dbReference>
<dbReference type="InterPro" id="IPR035309">
    <property type="entry name" value="PSME4"/>
</dbReference>
<dbReference type="PANTHER" id="PTHR32170:SF3">
    <property type="entry name" value="PROTEASOME ACTIVATOR COMPLEX SUBUNIT 4"/>
    <property type="match status" value="1"/>
</dbReference>
<dbReference type="Pfam" id="PF16507">
    <property type="entry name" value="HEAT_PSME4_mid"/>
    <property type="match status" value="1"/>
</dbReference>
<dbReference type="GO" id="GO:0010499">
    <property type="term" value="P:proteasomal ubiquitin-independent protein catabolic process"/>
    <property type="evidence" value="ECO:0007669"/>
    <property type="project" value="TreeGrafter"/>
</dbReference>
<evidence type="ECO:0000256" key="4">
    <source>
        <dbReference type="ARBA" id="ARBA00023204"/>
    </source>
</evidence>
<dbReference type="EMBL" id="CP001670">
    <property type="protein sequence ID" value="AFZ81310.1"/>
    <property type="molecule type" value="Genomic_DNA"/>
</dbReference>
<dbReference type="PANTHER" id="PTHR32170">
    <property type="entry name" value="PROTEASOME ACTIVATOR COMPLEX SUBUNIT 4"/>
    <property type="match status" value="1"/>
</dbReference>
<dbReference type="GO" id="GO:0005829">
    <property type="term" value="C:cytosol"/>
    <property type="evidence" value="ECO:0007669"/>
    <property type="project" value="TreeGrafter"/>
</dbReference>
<protein>
    <recommendedName>
        <fullName evidence="9">Proteasome activator complex subunit 4 C-terminal domain-containing protein</fullName>
    </recommendedName>
</protein>
<accession>L0B0G8</accession>
<evidence type="ECO:0000259" key="5">
    <source>
        <dbReference type="Pfam" id="PF11919"/>
    </source>
</evidence>
<dbReference type="GO" id="GO:0006281">
    <property type="term" value="P:DNA repair"/>
    <property type="evidence" value="ECO:0007669"/>
    <property type="project" value="UniProtKB-KW"/>
</dbReference>
<dbReference type="GO" id="GO:0070628">
    <property type="term" value="F:proteasome binding"/>
    <property type="evidence" value="ECO:0007669"/>
    <property type="project" value="InterPro"/>
</dbReference>
<keyword evidence="3" id="KW-0227">DNA damage</keyword>
<dbReference type="Pfam" id="PF11919">
    <property type="entry name" value="PSME4_C"/>
    <property type="match status" value="1"/>
</dbReference>
<keyword evidence="8" id="KW-1185">Reference proteome</keyword>
<dbReference type="OrthoDB" id="17907at2759"/>
<reference evidence="7 8" key="1">
    <citation type="journal article" date="2012" name="BMC Genomics">
        <title>Comparative genomic analysis and phylogenetic position of Theileria equi.</title>
        <authorList>
            <person name="Kappmeyer L.S."/>
            <person name="Thiagarajan M."/>
            <person name="Herndon D.R."/>
            <person name="Ramsay J.D."/>
            <person name="Caler E."/>
            <person name="Djikeng A."/>
            <person name="Gillespie J.J."/>
            <person name="Lau A.O."/>
            <person name="Roalson E.H."/>
            <person name="Silva J.C."/>
            <person name="Silva M.G."/>
            <person name="Suarez C.E."/>
            <person name="Ueti M.W."/>
            <person name="Nene V.M."/>
            <person name="Mealey R.H."/>
            <person name="Knowles D.P."/>
            <person name="Brayton K.A."/>
        </authorList>
    </citation>
    <scope>NUCLEOTIDE SEQUENCE [LARGE SCALE GENOMIC DNA]</scope>
    <source>
        <strain evidence="7 8">WA</strain>
    </source>
</reference>
<dbReference type="eggNOG" id="KOG1851">
    <property type="taxonomic scope" value="Eukaryota"/>
</dbReference>
<keyword evidence="2" id="KW-0677">Repeat</keyword>